<dbReference type="AlphaFoldDB" id="A0A844G3H3"/>
<keyword evidence="1" id="KW-0378">Hydrolase</keyword>
<dbReference type="InterPro" id="IPR036457">
    <property type="entry name" value="PPM-type-like_dom_sf"/>
</dbReference>
<dbReference type="Gene3D" id="3.60.40.10">
    <property type="entry name" value="PPM-type phosphatase domain"/>
    <property type="match status" value="1"/>
</dbReference>
<dbReference type="EMBL" id="VUNS01000010">
    <property type="protein sequence ID" value="MST97445.1"/>
    <property type="molecule type" value="Genomic_DNA"/>
</dbReference>
<dbReference type="InterPro" id="IPR001932">
    <property type="entry name" value="PPM-type_phosphatase-like_dom"/>
</dbReference>
<dbReference type="PANTHER" id="PTHR43156:SF2">
    <property type="entry name" value="STAGE II SPORULATION PROTEIN E"/>
    <property type="match status" value="1"/>
</dbReference>
<evidence type="ECO:0000313" key="3">
    <source>
        <dbReference type="EMBL" id="MST97445.1"/>
    </source>
</evidence>
<reference evidence="3 4" key="1">
    <citation type="submission" date="2019-08" db="EMBL/GenBank/DDBJ databases">
        <title>In-depth cultivation of the pig gut microbiome towards novel bacterial diversity and tailored functional studies.</title>
        <authorList>
            <person name="Wylensek D."/>
            <person name="Hitch T.C.A."/>
            <person name="Clavel T."/>
        </authorList>
    </citation>
    <scope>NUCLEOTIDE SEQUENCE [LARGE SCALE GENOMIC DNA]</scope>
    <source>
        <strain evidence="3 4">BBE-744-WT-12</strain>
    </source>
</reference>
<dbReference type="Proteomes" id="UP000435649">
    <property type="component" value="Unassembled WGS sequence"/>
</dbReference>
<gene>
    <name evidence="3" type="ORF">FYJ85_10375</name>
</gene>
<comment type="caution">
    <text evidence="3">The sequence shown here is derived from an EMBL/GenBank/DDBJ whole genome shotgun (WGS) entry which is preliminary data.</text>
</comment>
<dbReference type="InterPro" id="IPR052016">
    <property type="entry name" value="Bact_Sigma-Reg"/>
</dbReference>
<dbReference type="SUPFAM" id="SSF81606">
    <property type="entry name" value="PP2C-like"/>
    <property type="match status" value="1"/>
</dbReference>
<evidence type="ECO:0000313" key="4">
    <source>
        <dbReference type="Proteomes" id="UP000435649"/>
    </source>
</evidence>
<dbReference type="GO" id="GO:0016791">
    <property type="term" value="F:phosphatase activity"/>
    <property type="evidence" value="ECO:0007669"/>
    <property type="project" value="TreeGrafter"/>
</dbReference>
<dbReference type="PANTHER" id="PTHR43156">
    <property type="entry name" value="STAGE II SPORULATION PROTEIN E-RELATED"/>
    <property type="match status" value="1"/>
</dbReference>
<feature type="domain" description="PPM-type phosphatase" evidence="2">
    <location>
        <begin position="9"/>
        <end position="232"/>
    </location>
</feature>
<sequence length="393" mass="43503">MNLATENLFIDTGYSQCCHYDEKACGDAVAFKRIPAEERLLAVLADGLGHGLKANILALMTTTMALRFSAEDREIVHSAEIIMDSLPVCRVRQISYATFTIVDTRLGGITRVVEMGNPEFLLFRGGDELPVKGDEFASPKYQDRTMTAYTFQAQPNDRVLFFSDGVTQAGLGSPRFPLGWRNSGVSDYVKAQLAASPDISAQELTERILREAIAHEPGLRPADDITAACLYFRKPHRMLLFTGPPFDQARDAECAGLFRDFAGTKVICGGTSAEIISRELGTPLELVLDTITSDLPPMSKMAGADLVTEGIFTLSRAATYLENGEHGRNDPAGQLVELMRRNDIIDFLVGTRINEAHQDPNLPVDLELRRNIVKRLAEALRNRYMKEVRITFV</sequence>
<evidence type="ECO:0000259" key="2">
    <source>
        <dbReference type="SMART" id="SM00331"/>
    </source>
</evidence>
<keyword evidence="4" id="KW-1185">Reference proteome</keyword>
<organism evidence="3 4">
    <name type="scientific">Victivallis lenta</name>
    <dbReference type="NCBI Taxonomy" id="2606640"/>
    <lineage>
        <taxon>Bacteria</taxon>
        <taxon>Pseudomonadati</taxon>
        <taxon>Lentisphaerota</taxon>
        <taxon>Lentisphaeria</taxon>
        <taxon>Victivallales</taxon>
        <taxon>Victivallaceae</taxon>
        <taxon>Victivallis</taxon>
    </lineage>
</organism>
<protein>
    <submittedName>
        <fullName evidence="3">SpoIIE family protein phosphatase</fullName>
    </submittedName>
</protein>
<evidence type="ECO:0000256" key="1">
    <source>
        <dbReference type="ARBA" id="ARBA00022801"/>
    </source>
</evidence>
<dbReference type="SMART" id="SM00331">
    <property type="entry name" value="PP2C_SIG"/>
    <property type="match status" value="1"/>
</dbReference>
<name>A0A844G3H3_9BACT</name>
<accession>A0A844G3H3</accession>
<dbReference type="Pfam" id="PF07228">
    <property type="entry name" value="SpoIIE"/>
    <property type="match status" value="1"/>
</dbReference>
<proteinExistence type="predicted"/>